<dbReference type="Proteomes" id="UP000289775">
    <property type="component" value="Unassembled WGS sequence"/>
</dbReference>
<reference evidence="2 3" key="1">
    <citation type="submission" date="2014-12" db="EMBL/GenBank/DDBJ databases">
        <title>Genome sequence of Flavobacterium beibuense RSKm HC5.</title>
        <authorList>
            <person name="Kim J.F."/>
            <person name="Song J.Y."/>
            <person name="Kwak M.-J."/>
            <person name="Lee S.-W."/>
        </authorList>
    </citation>
    <scope>NUCLEOTIDE SEQUENCE [LARGE SCALE GENOMIC DNA]</scope>
    <source>
        <strain evidence="2 3">RSKm HC5</strain>
    </source>
</reference>
<dbReference type="Gene3D" id="3.40.50.300">
    <property type="entry name" value="P-loop containing nucleotide triphosphate hydrolases"/>
    <property type="match status" value="1"/>
</dbReference>
<keyword evidence="3" id="KW-1185">Reference proteome</keyword>
<dbReference type="InterPro" id="IPR011646">
    <property type="entry name" value="KAP_P-loop"/>
</dbReference>
<protein>
    <submittedName>
        <fullName evidence="2">P-loop domain protein, KAP family</fullName>
    </submittedName>
</protein>
<name>A0A444WEI1_9FLAO</name>
<dbReference type="InterPro" id="IPR052754">
    <property type="entry name" value="NTPase_KAP_P-loop"/>
</dbReference>
<dbReference type="SMART" id="SM00382">
    <property type="entry name" value="AAA"/>
    <property type="match status" value="1"/>
</dbReference>
<dbReference type="PANTHER" id="PTHR22674">
    <property type="entry name" value="NTPASE, KAP FAMILY P-LOOP DOMAIN-CONTAINING 1"/>
    <property type="match status" value="1"/>
</dbReference>
<dbReference type="SUPFAM" id="SSF52540">
    <property type="entry name" value="P-loop containing nucleoside triphosphate hydrolases"/>
    <property type="match status" value="1"/>
</dbReference>
<proteinExistence type="predicted"/>
<dbReference type="InterPro" id="IPR003593">
    <property type="entry name" value="AAA+_ATPase"/>
</dbReference>
<sequence length="703" mass="82170">MEANATGQGFVEDNAIELPEHDSFNRKELAKGIAELITLTKNKKSFAIGILGAYGSGKTSFINLIKQYFDKAGVEIIDFNAWSPDGAQNIQRDFFDLLASRLNKIDSRLSTMVLDYSRKLARTDSGFEKVIRQLGFAGRLFGSETYTDDYERINAALKVSGKKIVIIIDDLDRLYPEEILEILRLIRNTADFANIFYLVAYDRDFVNEAVSSLNANVKHSFLDKIMQMEIPLPKRDHDALLILLEDHLGKFINEEHLEAYRNHILPSGFGGKHEFSFEEVFRQSRDVIRFANSFTITYSKLSEEVNFENLFVLELIKFRFPQVYDRLYESREDFIHTPGSRALHAQVYELKKYGEGRESKFEAERILRAEGYYSEPDIDLIVRLLQNLFFKFDRIVESKNAILYPMCFDRYFRYRLSASELSERQFKEAFAGGLPTMQALIDRYQQDDLLRKVQARLLQIKAKTKQEFELQIESLFYVGSHYIVSDNRRTFDYQALVRLLWNHEHAIDKMYYRKETNGLGSFLTRLFTEAVHPYIFYHSLIYYIKEDKTEVGIEKETLLAYQISYFKSHVEKEGLSEEAIYMFFGTKRDEFIPLPDDSKRGHMKTVIEKDMAVAIREVLPAYDPFYFLKHSIKYDMRNGNIYTISPQILEIFSSPAELRKVAETNSFIDETVRTEYLAFFDLSQANGFDKWTEYEFTTDLKPN</sequence>
<evidence type="ECO:0000313" key="2">
    <source>
        <dbReference type="EMBL" id="RYJ44258.1"/>
    </source>
</evidence>
<dbReference type="EMBL" id="JUIW01000003">
    <property type="protein sequence ID" value="RYJ44258.1"/>
    <property type="molecule type" value="Genomic_DNA"/>
</dbReference>
<evidence type="ECO:0000313" key="3">
    <source>
        <dbReference type="Proteomes" id="UP000289775"/>
    </source>
</evidence>
<gene>
    <name evidence="2" type="ORF">NU09_0868</name>
</gene>
<feature type="domain" description="AAA+ ATPase" evidence="1">
    <location>
        <begin position="44"/>
        <end position="232"/>
    </location>
</feature>
<organism evidence="2 3">
    <name type="scientific">Flavobacterium beibuense</name>
    <dbReference type="NCBI Taxonomy" id="657326"/>
    <lineage>
        <taxon>Bacteria</taxon>
        <taxon>Pseudomonadati</taxon>
        <taxon>Bacteroidota</taxon>
        <taxon>Flavobacteriia</taxon>
        <taxon>Flavobacteriales</taxon>
        <taxon>Flavobacteriaceae</taxon>
        <taxon>Flavobacterium</taxon>
    </lineage>
</organism>
<dbReference type="Pfam" id="PF07693">
    <property type="entry name" value="KAP_NTPase"/>
    <property type="match status" value="1"/>
</dbReference>
<comment type="caution">
    <text evidence="2">The sequence shown here is derived from an EMBL/GenBank/DDBJ whole genome shotgun (WGS) entry which is preliminary data.</text>
</comment>
<dbReference type="AlphaFoldDB" id="A0A444WEI1"/>
<dbReference type="PANTHER" id="PTHR22674:SF6">
    <property type="entry name" value="NTPASE KAP FAMILY P-LOOP DOMAIN-CONTAINING PROTEIN 1"/>
    <property type="match status" value="1"/>
</dbReference>
<evidence type="ECO:0000259" key="1">
    <source>
        <dbReference type="SMART" id="SM00382"/>
    </source>
</evidence>
<dbReference type="InterPro" id="IPR027417">
    <property type="entry name" value="P-loop_NTPase"/>
</dbReference>
<accession>A0A444WEI1</accession>